<organism evidence="3 4">
    <name type="scientific">Streptomyces reniochalinae</name>
    <dbReference type="NCBI Taxonomy" id="2250578"/>
    <lineage>
        <taxon>Bacteria</taxon>
        <taxon>Bacillati</taxon>
        <taxon>Actinomycetota</taxon>
        <taxon>Actinomycetes</taxon>
        <taxon>Kitasatosporales</taxon>
        <taxon>Streptomycetaceae</taxon>
        <taxon>Streptomyces</taxon>
    </lineage>
</organism>
<reference evidence="3 4" key="1">
    <citation type="submission" date="2018-06" db="EMBL/GenBank/DDBJ databases">
        <title>Streptomyces reniochalinae sp. nov. and Streptomyces diacarnus sp. nov. from marine sponges.</title>
        <authorList>
            <person name="Li L."/>
        </authorList>
    </citation>
    <scope>NUCLEOTIDE SEQUENCE [LARGE SCALE GENOMIC DNA]</scope>
    <source>
        <strain evidence="3 4">LHW50302</strain>
    </source>
</reference>
<dbReference type="Gene3D" id="3.30.530.20">
    <property type="match status" value="1"/>
</dbReference>
<dbReference type="Proteomes" id="UP000253507">
    <property type="component" value="Unassembled WGS sequence"/>
</dbReference>
<dbReference type="Pfam" id="PF08327">
    <property type="entry name" value="AHSA1"/>
    <property type="match status" value="1"/>
</dbReference>
<gene>
    <name evidence="3" type="ORF">DQ392_22775</name>
</gene>
<name>A0A367ECW6_9ACTN</name>
<sequence>MNVELGIFVERDGLPAVRLERPFGVPAEQVWRALTEPSRLEAWFPSPTVHLEARVGGRVEFAGDPYADDTSGTVLEFDPPRRLGYTWGDDELLFELGPRGEGCLLALTDVLEERGAAARNAAGWEICLEELDKLLTGGSPAGPHSGPAGDWQARYDAYVASGMPSGAPIPEGGDPG</sequence>
<comment type="similarity">
    <text evidence="1">Belongs to the AHA1 family.</text>
</comment>
<dbReference type="RefSeq" id="WP_114017557.1">
    <property type="nucleotide sequence ID" value="NZ_QOIM01000040.1"/>
</dbReference>
<dbReference type="AlphaFoldDB" id="A0A367ECW6"/>
<evidence type="ECO:0000313" key="4">
    <source>
        <dbReference type="Proteomes" id="UP000253507"/>
    </source>
</evidence>
<comment type="caution">
    <text evidence="3">The sequence shown here is derived from an EMBL/GenBank/DDBJ whole genome shotgun (WGS) entry which is preliminary data.</text>
</comment>
<dbReference type="OrthoDB" id="9803476at2"/>
<protein>
    <submittedName>
        <fullName evidence="3">Toxin</fullName>
    </submittedName>
</protein>
<dbReference type="EMBL" id="QOIM01000040">
    <property type="protein sequence ID" value="RCG15891.1"/>
    <property type="molecule type" value="Genomic_DNA"/>
</dbReference>
<dbReference type="CDD" id="cd08899">
    <property type="entry name" value="SRPBCC_CalC_Aha1-like_6"/>
    <property type="match status" value="1"/>
</dbReference>
<dbReference type="InterPro" id="IPR023393">
    <property type="entry name" value="START-like_dom_sf"/>
</dbReference>
<dbReference type="InterPro" id="IPR013538">
    <property type="entry name" value="ASHA1/2-like_C"/>
</dbReference>
<keyword evidence="4" id="KW-1185">Reference proteome</keyword>
<proteinExistence type="inferred from homology"/>
<dbReference type="SUPFAM" id="SSF55961">
    <property type="entry name" value="Bet v1-like"/>
    <property type="match status" value="1"/>
</dbReference>
<evidence type="ECO:0000259" key="2">
    <source>
        <dbReference type="Pfam" id="PF08327"/>
    </source>
</evidence>
<accession>A0A367ECW6</accession>
<evidence type="ECO:0000313" key="3">
    <source>
        <dbReference type="EMBL" id="RCG15891.1"/>
    </source>
</evidence>
<evidence type="ECO:0000256" key="1">
    <source>
        <dbReference type="ARBA" id="ARBA00006817"/>
    </source>
</evidence>
<feature type="domain" description="Activator of Hsp90 ATPase homologue 1/2-like C-terminal" evidence="2">
    <location>
        <begin position="25"/>
        <end position="135"/>
    </location>
</feature>